<proteinExistence type="predicted"/>
<dbReference type="CDD" id="cd07040">
    <property type="entry name" value="HP"/>
    <property type="match status" value="1"/>
</dbReference>
<protein>
    <submittedName>
        <fullName evidence="1">Histidine phosphatase family protein</fullName>
    </submittedName>
</protein>
<dbReference type="EMBL" id="VCPC01000003">
    <property type="protein sequence ID" value="TMV11868.1"/>
    <property type="molecule type" value="Genomic_DNA"/>
</dbReference>
<dbReference type="PANTHER" id="PTHR48100:SF1">
    <property type="entry name" value="HISTIDINE PHOSPHATASE FAMILY PROTEIN-RELATED"/>
    <property type="match status" value="1"/>
</dbReference>
<comment type="caution">
    <text evidence="1">The sequence shown here is derived from an EMBL/GenBank/DDBJ whole genome shotgun (WGS) entry which is preliminary data.</text>
</comment>
<evidence type="ECO:0000313" key="2">
    <source>
        <dbReference type="Proteomes" id="UP001191082"/>
    </source>
</evidence>
<organism evidence="1 2">
    <name type="scientific">Arenibacterium halophilum</name>
    <dbReference type="NCBI Taxonomy" id="2583821"/>
    <lineage>
        <taxon>Bacteria</taxon>
        <taxon>Pseudomonadati</taxon>
        <taxon>Pseudomonadota</taxon>
        <taxon>Alphaproteobacteria</taxon>
        <taxon>Rhodobacterales</taxon>
        <taxon>Paracoccaceae</taxon>
        <taxon>Arenibacterium</taxon>
    </lineage>
</organism>
<keyword evidence="2" id="KW-1185">Reference proteome</keyword>
<dbReference type="PANTHER" id="PTHR48100">
    <property type="entry name" value="BROAD-SPECIFICITY PHOSPHATASE YOR283W-RELATED"/>
    <property type="match status" value="1"/>
</dbReference>
<gene>
    <name evidence="1" type="ORF">FGK64_16560</name>
</gene>
<sequence>MTRLHLVRHGPTHARAMVGWSDIPADLSDIAALSRLSAALPERAVVVSSDLVRASATADAIQGARQRLPHDQALRELHFGDWEMQNARQIGESHPILSRAYWETPGDIAPPNGESWNQARARIDAVIDRLCADHAGGDIVIVAHFGMILTQIQRARGQTPYQALGQKIDNLSLTQLERTAQGWRVGAINHCP</sequence>
<dbReference type="InterPro" id="IPR050275">
    <property type="entry name" value="PGM_Phosphatase"/>
</dbReference>
<dbReference type="Gene3D" id="3.40.50.1240">
    <property type="entry name" value="Phosphoglycerate mutase-like"/>
    <property type="match status" value="1"/>
</dbReference>
<dbReference type="InterPro" id="IPR013078">
    <property type="entry name" value="His_Pase_superF_clade-1"/>
</dbReference>
<name>A0ABY2X8T6_9RHOB</name>
<dbReference type="InterPro" id="IPR029033">
    <property type="entry name" value="His_PPase_superfam"/>
</dbReference>
<dbReference type="Pfam" id="PF00300">
    <property type="entry name" value="His_Phos_1"/>
    <property type="match status" value="1"/>
</dbReference>
<dbReference type="SUPFAM" id="SSF53254">
    <property type="entry name" value="Phosphoglycerate mutase-like"/>
    <property type="match status" value="1"/>
</dbReference>
<reference evidence="1 2" key="1">
    <citation type="submission" date="2019-05" db="EMBL/GenBank/DDBJ databases">
        <title>Marivita sp. nov. isolated from sea sediment.</title>
        <authorList>
            <person name="Kim W."/>
        </authorList>
    </citation>
    <scope>NUCLEOTIDE SEQUENCE [LARGE SCALE GENOMIC DNA]</scope>
    <source>
        <strain evidence="1 2">CAU 1492</strain>
    </source>
</reference>
<dbReference type="RefSeq" id="WP_138864928.1">
    <property type="nucleotide sequence ID" value="NZ_VCPC01000003.1"/>
</dbReference>
<dbReference type="Proteomes" id="UP001191082">
    <property type="component" value="Unassembled WGS sequence"/>
</dbReference>
<evidence type="ECO:0000313" key="1">
    <source>
        <dbReference type="EMBL" id="TMV11868.1"/>
    </source>
</evidence>
<dbReference type="SMART" id="SM00855">
    <property type="entry name" value="PGAM"/>
    <property type="match status" value="1"/>
</dbReference>
<accession>A0ABY2X8T6</accession>